<proteinExistence type="predicted"/>
<dbReference type="PANTHER" id="PTHR35790">
    <property type="entry name" value="HTH-TYPE TRANSCRIPTIONAL REGULATOR PCHR"/>
    <property type="match status" value="1"/>
</dbReference>
<dbReference type="EMBL" id="CP123872">
    <property type="protein sequence ID" value="WND02036.1"/>
    <property type="molecule type" value="Genomic_DNA"/>
</dbReference>
<name>A0AA52EH93_9PROT</name>
<evidence type="ECO:0000313" key="5">
    <source>
        <dbReference type="EMBL" id="WND02036.1"/>
    </source>
</evidence>
<evidence type="ECO:0000259" key="4">
    <source>
        <dbReference type="PROSITE" id="PS50995"/>
    </source>
</evidence>
<gene>
    <name evidence="5" type="ORF">QGN29_10805</name>
</gene>
<feature type="domain" description="HTH marR-type" evidence="4">
    <location>
        <begin position="16"/>
        <end position="149"/>
    </location>
</feature>
<dbReference type="Proteomes" id="UP001268683">
    <property type="component" value="Chromosome"/>
</dbReference>
<dbReference type="InterPro" id="IPR036388">
    <property type="entry name" value="WH-like_DNA-bd_sf"/>
</dbReference>
<keyword evidence="1" id="KW-0805">Transcription regulation</keyword>
<dbReference type="PANTHER" id="PTHR35790:SF4">
    <property type="entry name" value="HTH-TYPE TRANSCRIPTIONAL REGULATOR PCHR"/>
    <property type="match status" value="1"/>
</dbReference>
<dbReference type="Pfam" id="PF12802">
    <property type="entry name" value="MarR_2"/>
    <property type="match status" value="1"/>
</dbReference>
<keyword evidence="3" id="KW-0804">Transcription</keyword>
<keyword evidence="2" id="KW-0238">DNA-binding</keyword>
<sequence length="159" mass="18023">MPDQKMTDNAIALELETFLPYRLATLSTRISQAISKYYIERYQITVTEWRVIAVLGVTPEVSAGYIGQVGTMDKVAVSRAVNKLLESGYILREFSEEDKRRSILKLSEDGWGIYNEIVPLAKKYEDDILKEFTATEHDALESILTKLETVQLSLSSDKP</sequence>
<dbReference type="PRINTS" id="PR00598">
    <property type="entry name" value="HTHMARR"/>
</dbReference>
<dbReference type="GO" id="GO:0003700">
    <property type="term" value="F:DNA-binding transcription factor activity"/>
    <property type="evidence" value="ECO:0007669"/>
    <property type="project" value="InterPro"/>
</dbReference>
<dbReference type="PROSITE" id="PS50995">
    <property type="entry name" value="HTH_MARR_2"/>
    <property type="match status" value="1"/>
</dbReference>
<dbReference type="RefSeq" id="WP_310797871.1">
    <property type="nucleotide sequence ID" value="NZ_CP123872.1"/>
</dbReference>
<dbReference type="InterPro" id="IPR052067">
    <property type="entry name" value="Metal_resp_HTH_trans_reg"/>
</dbReference>
<dbReference type="Gene3D" id="1.10.10.10">
    <property type="entry name" value="Winged helix-like DNA-binding domain superfamily/Winged helix DNA-binding domain"/>
    <property type="match status" value="1"/>
</dbReference>
<dbReference type="InterPro" id="IPR036390">
    <property type="entry name" value="WH_DNA-bd_sf"/>
</dbReference>
<keyword evidence="6" id="KW-1185">Reference proteome</keyword>
<evidence type="ECO:0000256" key="2">
    <source>
        <dbReference type="ARBA" id="ARBA00023125"/>
    </source>
</evidence>
<evidence type="ECO:0000256" key="3">
    <source>
        <dbReference type="ARBA" id="ARBA00023163"/>
    </source>
</evidence>
<dbReference type="KEGG" id="tmk:QGN29_10805"/>
<organism evidence="5 6">
    <name type="scientific">Temperatibacter marinus</name>
    <dbReference type="NCBI Taxonomy" id="1456591"/>
    <lineage>
        <taxon>Bacteria</taxon>
        <taxon>Pseudomonadati</taxon>
        <taxon>Pseudomonadota</taxon>
        <taxon>Alphaproteobacteria</taxon>
        <taxon>Kordiimonadales</taxon>
        <taxon>Temperatibacteraceae</taxon>
        <taxon>Temperatibacter</taxon>
    </lineage>
</organism>
<dbReference type="SUPFAM" id="SSF46785">
    <property type="entry name" value="Winged helix' DNA-binding domain"/>
    <property type="match status" value="1"/>
</dbReference>
<dbReference type="PROSITE" id="PS01117">
    <property type="entry name" value="HTH_MARR_1"/>
    <property type="match status" value="1"/>
</dbReference>
<evidence type="ECO:0000313" key="6">
    <source>
        <dbReference type="Proteomes" id="UP001268683"/>
    </source>
</evidence>
<dbReference type="InterPro" id="IPR000835">
    <property type="entry name" value="HTH_MarR-typ"/>
</dbReference>
<accession>A0AA52EH93</accession>
<dbReference type="AlphaFoldDB" id="A0AA52EH93"/>
<reference evidence="5" key="1">
    <citation type="submission" date="2023-04" db="EMBL/GenBank/DDBJ databases">
        <title>Complete genome sequence of Temperatibacter marinus.</title>
        <authorList>
            <person name="Rong J.-C."/>
            <person name="Yi M.-L."/>
            <person name="Zhao Q."/>
        </authorList>
    </citation>
    <scope>NUCLEOTIDE SEQUENCE</scope>
    <source>
        <strain evidence="5">NBRC 110045</strain>
    </source>
</reference>
<dbReference type="SMART" id="SM00347">
    <property type="entry name" value="HTH_MARR"/>
    <property type="match status" value="1"/>
</dbReference>
<evidence type="ECO:0000256" key="1">
    <source>
        <dbReference type="ARBA" id="ARBA00023015"/>
    </source>
</evidence>
<protein>
    <submittedName>
        <fullName evidence="5">MarR family winged helix-turn-helix transcriptional regulator</fullName>
    </submittedName>
</protein>
<dbReference type="GO" id="GO:0003677">
    <property type="term" value="F:DNA binding"/>
    <property type="evidence" value="ECO:0007669"/>
    <property type="project" value="UniProtKB-KW"/>
</dbReference>
<dbReference type="InterPro" id="IPR023187">
    <property type="entry name" value="Tscrpt_reg_MarR-type_CS"/>
</dbReference>